<comment type="caution">
    <text evidence="1">The sequence shown here is derived from an EMBL/GenBank/DDBJ whole genome shotgun (WGS) entry which is preliminary data.</text>
</comment>
<dbReference type="Gene3D" id="3.40.50.1240">
    <property type="entry name" value="Phosphoglycerate mutase-like"/>
    <property type="match status" value="1"/>
</dbReference>
<dbReference type="InterPro" id="IPR004449">
    <property type="entry name" value="SixA"/>
</dbReference>
<sequence length="154" mass="16876">MRLYLLQHAEAKREQEDPNRDLTEKGRADITKVAKHLEGLGLKVSQVFHSGKTRARTTAEILAARLKPVKGVSETDGLAPLDDPKVWAERASNLMEDVALVGHLPHLARLAGLLLCGEAEKSAVNFHMGGVVCLNRTDAGTWGLEWVLIPELLL</sequence>
<proteinExistence type="predicted"/>
<dbReference type="AlphaFoldDB" id="A0A7C3WKD2"/>
<dbReference type="InterPro" id="IPR013078">
    <property type="entry name" value="His_Pase_superF_clade-1"/>
</dbReference>
<gene>
    <name evidence="1" type="primary">sixA</name>
    <name evidence="1" type="ORF">ENV62_09275</name>
</gene>
<dbReference type="NCBIfam" id="TIGR00249">
    <property type="entry name" value="sixA"/>
    <property type="match status" value="1"/>
</dbReference>
<dbReference type="CDD" id="cd07067">
    <property type="entry name" value="HP_PGM_like"/>
    <property type="match status" value="1"/>
</dbReference>
<protein>
    <submittedName>
        <fullName evidence="1">Phosphohistidine phosphatase SixA</fullName>
    </submittedName>
</protein>
<name>A0A7C3WKD2_9BACT</name>
<dbReference type="EMBL" id="DTHB01000053">
    <property type="protein sequence ID" value="HGB15411.1"/>
    <property type="molecule type" value="Genomic_DNA"/>
</dbReference>
<accession>A0A7C3WKD2</accession>
<reference evidence="1" key="1">
    <citation type="journal article" date="2020" name="mSystems">
        <title>Genome- and Community-Level Interaction Insights into Carbon Utilization and Element Cycling Functions of Hydrothermarchaeota in Hydrothermal Sediment.</title>
        <authorList>
            <person name="Zhou Z."/>
            <person name="Liu Y."/>
            <person name="Xu W."/>
            <person name="Pan J."/>
            <person name="Luo Z.H."/>
            <person name="Li M."/>
        </authorList>
    </citation>
    <scope>NUCLEOTIDE SEQUENCE [LARGE SCALE GENOMIC DNA]</scope>
    <source>
        <strain evidence="1">SpSt-776</strain>
    </source>
</reference>
<dbReference type="InterPro" id="IPR029033">
    <property type="entry name" value="His_PPase_superfam"/>
</dbReference>
<organism evidence="1">
    <name type="scientific">Desulfobacca acetoxidans</name>
    <dbReference type="NCBI Taxonomy" id="60893"/>
    <lineage>
        <taxon>Bacteria</taxon>
        <taxon>Pseudomonadati</taxon>
        <taxon>Thermodesulfobacteriota</taxon>
        <taxon>Desulfobaccia</taxon>
        <taxon>Desulfobaccales</taxon>
        <taxon>Desulfobaccaceae</taxon>
        <taxon>Desulfobacca</taxon>
    </lineage>
</organism>
<dbReference type="Pfam" id="PF00300">
    <property type="entry name" value="His_Phos_1"/>
    <property type="match status" value="1"/>
</dbReference>
<dbReference type="SUPFAM" id="SSF53254">
    <property type="entry name" value="Phosphoglycerate mutase-like"/>
    <property type="match status" value="1"/>
</dbReference>
<evidence type="ECO:0000313" key="1">
    <source>
        <dbReference type="EMBL" id="HGB15411.1"/>
    </source>
</evidence>
<dbReference type="GO" id="GO:0101006">
    <property type="term" value="F:protein histidine phosphatase activity"/>
    <property type="evidence" value="ECO:0007669"/>
    <property type="project" value="InterPro"/>
</dbReference>
<dbReference type="GO" id="GO:0005737">
    <property type="term" value="C:cytoplasm"/>
    <property type="evidence" value="ECO:0007669"/>
    <property type="project" value="InterPro"/>
</dbReference>